<organism evidence="3 4">
    <name type="scientific">Xanthomonas graminis pv. poae</name>
    <dbReference type="NCBI Taxonomy" id="227946"/>
    <lineage>
        <taxon>Bacteria</taxon>
        <taxon>Pseudomonadati</taxon>
        <taxon>Pseudomonadota</taxon>
        <taxon>Gammaproteobacteria</taxon>
        <taxon>Lysobacterales</taxon>
        <taxon>Lysobacteraceae</taxon>
        <taxon>Xanthomonas</taxon>
        <taxon>Xanthomonas translucens group</taxon>
        <taxon>Xanthomonas graminis</taxon>
    </lineage>
</organism>
<feature type="chain" id="PRO_5005492604" description="DUF4426 domain-containing protein" evidence="1">
    <location>
        <begin position="22"/>
        <end position="151"/>
    </location>
</feature>
<evidence type="ECO:0000256" key="1">
    <source>
        <dbReference type="SAM" id="SignalP"/>
    </source>
</evidence>
<evidence type="ECO:0000313" key="3">
    <source>
        <dbReference type="EMBL" id="CTP85891.1"/>
    </source>
</evidence>
<accession>A0A0K2ZJF1</accession>
<evidence type="ECO:0000259" key="2">
    <source>
        <dbReference type="Pfam" id="PF14467"/>
    </source>
</evidence>
<dbReference type="EMBL" id="CXOK01000026">
    <property type="protein sequence ID" value="CTP85891.1"/>
    <property type="molecule type" value="Genomic_DNA"/>
</dbReference>
<sequence>MPNLPAAALLCLALAACSAQDAPRPATLVAATPAQADLGALRVHYNALPTLALSDGVARRYGIARDAETALVVIALRRVQEGEELPASGQVSAVAADLSGRRQPIALREAVTDAYTDYVGTVRISEHDQLNFRVDVRSADGAGTVRFARTF</sequence>
<dbReference type="InterPro" id="IPR025218">
    <property type="entry name" value="DUF4426"/>
</dbReference>
<feature type="domain" description="DUF4426" evidence="2">
    <location>
        <begin position="37"/>
        <end position="151"/>
    </location>
</feature>
<protein>
    <recommendedName>
        <fullName evidence="2">DUF4426 domain-containing protein</fullName>
    </recommendedName>
</protein>
<name>A0A0K2ZJF1_9XANT</name>
<dbReference type="AlphaFoldDB" id="A0A0K2ZJF1"/>
<reference evidence="3 4" key="1">
    <citation type="submission" date="2015-07" db="EMBL/GenBank/DDBJ databases">
        <authorList>
            <person name="Noorani M."/>
        </authorList>
    </citation>
    <scope>NUCLEOTIDE SEQUENCE [LARGE SCALE GENOMIC DNA]</scope>
    <source>
        <strain evidence="3">LMG728</strain>
    </source>
</reference>
<feature type="signal peptide" evidence="1">
    <location>
        <begin position="1"/>
        <end position="21"/>
    </location>
</feature>
<dbReference type="Pfam" id="PF14467">
    <property type="entry name" value="DUF4426"/>
    <property type="match status" value="1"/>
</dbReference>
<keyword evidence="1" id="KW-0732">Signal</keyword>
<dbReference type="RefSeq" id="WP_053840297.1">
    <property type="nucleotide sequence ID" value="NZ_CP076250.1"/>
</dbReference>
<proteinExistence type="predicted"/>
<dbReference type="Gene3D" id="2.60.40.3340">
    <property type="entry name" value="Domain of unknown function DUF4426"/>
    <property type="match status" value="1"/>
</dbReference>
<dbReference type="Proteomes" id="UP000041247">
    <property type="component" value="Unassembled WGS sequence"/>
</dbReference>
<evidence type="ECO:0000313" key="4">
    <source>
        <dbReference type="Proteomes" id="UP000041247"/>
    </source>
</evidence>
<gene>
    <name evidence="3" type="ORF">XTPLMG728_1040</name>
</gene>